<keyword evidence="3 4" id="KW-0472">Membrane</keyword>
<dbReference type="PANTHER" id="PTHR23531">
    <property type="entry name" value="QUINOLENE RESISTANCE PROTEIN NORA"/>
    <property type="match status" value="1"/>
</dbReference>
<feature type="transmembrane region" description="Helical" evidence="4">
    <location>
        <begin position="307"/>
        <end position="327"/>
    </location>
</feature>
<evidence type="ECO:0000256" key="4">
    <source>
        <dbReference type="SAM" id="Phobius"/>
    </source>
</evidence>
<proteinExistence type="predicted"/>
<dbReference type="Proteomes" id="UP000494125">
    <property type="component" value="Unassembled WGS sequence"/>
</dbReference>
<organism evidence="6 7">
    <name type="scientific">Burkholderia diffusa</name>
    <dbReference type="NCBI Taxonomy" id="488732"/>
    <lineage>
        <taxon>Bacteria</taxon>
        <taxon>Pseudomonadati</taxon>
        <taxon>Pseudomonadota</taxon>
        <taxon>Betaproteobacteria</taxon>
        <taxon>Burkholderiales</taxon>
        <taxon>Burkholderiaceae</taxon>
        <taxon>Burkholderia</taxon>
        <taxon>Burkholderia cepacia complex</taxon>
    </lineage>
</organism>
<dbReference type="PROSITE" id="PS50850">
    <property type="entry name" value="MFS"/>
    <property type="match status" value="1"/>
</dbReference>
<dbReference type="GeneID" id="93031356"/>
<feature type="transmembrane region" description="Helical" evidence="4">
    <location>
        <begin position="19"/>
        <end position="44"/>
    </location>
</feature>
<feature type="transmembrane region" description="Helical" evidence="4">
    <location>
        <begin position="152"/>
        <end position="170"/>
    </location>
</feature>
<name>A0A6P2QXH5_9BURK</name>
<accession>A0A6P2QXH5</accession>
<keyword evidence="7" id="KW-1185">Reference proteome</keyword>
<dbReference type="GO" id="GO:0022857">
    <property type="term" value="F:transmembrane transporter activity"/>
    <property type="evidence" value="ECO:0007669"/>
    <property type="project" value="InterPro"/>
</dbReference>
<feature type="transmembrane region" description="Helical" evidence="4">
    <location>
        <begin position="366"/>
        <end position="388"/>
    </location>
</feature>
<reference evidence="6 7" key="1">
    <citation type="submission" date="2019-09" db="EMBL/GenBank/DDBJ databases">
        <authorList>
            <person name="Depoorter E."/>
        </authorList>
    </citation>
    <scope>NUCLEOTIDE SEQUENCE [LARGE SCALE GENOMIC DNA]</scope>
    <source>
        <strain evidence="6">LMG 24065</strain>
    </source>
</reference>
<feature type="domain" description="Major facilitator superfamily (MFS) profile" evidence="5">
    <location>
        <begin position="182"/>
        <end position="403"/>
    </location>
</feature>
<feature type="transmembrane region" description="Helical" evidence="4">
    <location>
        <begin position="283"/>
        <end position="301"/>
    </location>
</feature>
<dbReference type="PANTHER" id="PTHR23531:SF1">
    <property type="entry name" value="QUINOLENE RESISTANCE PROTEIN NORA"/>
    <property type="match status" value="1"/>
</dbReference>
<gene>
    <name evidence="6" type="ORF">BDI24065_06260</name>
</gene>
<dbReference type="Pfam" id="PF07690">
    <property type="entry name" value="MFS_1"/>
    <property type="match status" value="1"/>
</dbReference>
<dbReference type="InterPro" id="IPR036259">
    <property type="entry name" value="MFS_trans_sf"/>
</dbReference>
<feature type="transmembrane region" description="Helical" evidence="4">
    <location>
        <begin position="84"/>
        <end position="106"/>
    </location>
</feature>
<feature type="transmembrane region" description="Helical" evidence="4">
    <location>
        <begin position="339"/>
        <end position="360"/>
    </location>
</feature>
<keyword evidence="2 4" id="KW-1133">Transmembrane helix</keyword>
<feature type="transmembrane region" description="Helical" evidence="4">
    <location>
        <begin position="176"/>
        <end position="198"/>
    </location>
</feature>
<dbReference type="NCBIfam" id="NF009048">
    <property type="entry name" value="PRK12382.1"/>
    <property type="match status" value="1"/>
</dbReference>
<keyword evidence="1 4" id="KW-0812">Transmembrane</keyword>
<dbReference type="InterPro" id="IPR052714">
    <property type="entry name" value="MFS_Exporter"/>
</dbReference>
<feature type="transmembrane region" description="Helical" evidence="4">
    <location>
        <begin position="252"/>
        <end position="271"/>
    </location>
</feature>
<evidence type="ECO:0000256" key="1">
    <source>
        <dbReference type="ARBA" id="ARBA00022692"/>
    </source>
</evidence>
<evidence type="ECO:0000259" key="5">
    <source>
        <dbReference type="PROSITE" id="PS50850"/>
    </source>
</evidence>
<dbReference type="EMBL" id="CABVPN010000052">
    <property type="protein sequence ID" value="VWC28689.1"/>
    <property type="molecule type" value="Genomic_DNA"/>
</dbReference>
<evidence type="ECO:0000313" key="6">
    <source>
        <dbReference type="EMBL" id="VWC28689.1"/>
    </source>
</evidence>
<dbReference type="CDD" id="cd17489">
    <property type="entry name" value="MFS_YfcJ_like"/>
    <property type="match status" value="1"/>
</dbReference>
<dbReference type="AlphaFoldDB" id="A0A6P2QXH5"/>
<evidence type="ECO:0000256" key="2">
    <source>
        <dbReference type="ARBA" id="ARBA00022989"/>
    </source>
</evidence>
<dbReference type="InterPro" id="IPR011701">
    <property type="entry name" value="MFS"/>
</dbReference>
<evidence type="ECO:0000313" key="7">
    <source>
        <dbReference type="Proteomes" id="UP000494125"/>
    </source>
</evidence>
<dbReference type="Gene3D" id="1.20.1250.20">
    <property type="entry name" value="MFS general substrate transporter like domains"/>
    <property type="match status" value="1"/>
</dbReference>
<protein>
    <submittedName>
        <fullName evidence="6">Major facilitator superfamily protein</fullName>
    </submittedName>
</protein>
<sequence length="403" mass="41602">MEIPVTPPQYHSAAADRSLLPLISCVFTVFLVTGAALPALPLHIHHDLGFGTFTVGLVSGAQFASSLVSRLWSGAIADRRGPKFAVSTGLGLTTVAGLLYLLSLTFSGNPSLSIAILLMGRALLGAAESFIMTGSQSWCLALAGPGNVGKTIAWIGTSMFVALAAGAPLGSFLFDVFGFSSIGLATSAGAVVTMLLIGPVSDTRTQSRNAEAVGKVLKAVWLPGLGMAFPGLGYGIMTAFSVLLFVQRGWQPAWLSFTGFAAALMVARFFFGALPDRLGGARTAVIFVTVYSVGMTLIWAAPAAWLAFTGTALAGFGYALIYPGFGMEAVARAPTDARGLAMGIYTAFIDLALGVFAPLLGLVANVTGLGAIFLISAILALFALPIAMRLRSSAEGARDAHLT</sequence>
<evidence type="ECO:0000256" key="3">
    <source>
        <dbReference type="ARBA" id="ARBA00023136"/>
    </source>
</evidence>
<dbReference type="SUPFAM" id="SSF103473">
    <property type="entry name" value="MFS general substrate transporter"/>
    <property type="match status" value="1"/>
</dbReference>
<feature type="transmembrane region" description="Helical" evidence="4">
    <location>
        <begin position="219"/>
        <end position="246"/>
    </location>
</feature>
<dbReference type="InterPro" id="IPR020846">
    <property type="entry name" value="MFS_dom"/>
</dbReference>
<feature type="transmembrane region" description="Helical" evidence="4">
    <location>
        <begin position="50"/>
        <end position="72"/>
    </location>
</feature>
<dbReference type="RefSeq" id="WP_124905879.1">
    <property type="nucleotide sequence ID" value="NZ_CABVPN010000052.1"/>
</dbReference>